<evidence type="ECO:0000313" key="2">
    <source>
        <dbReference type="Proteomes" id="UP000053820"/>
    </source>
</evidence>
<dbReference type="EMBL" id="KN839845">
    <property type="protein sequence ID" value="KIJ64813.1"/>
    <property type="molecule type" value="Genomic_DNA"/>
</dbReference>
<name>A0A0C9WA81_9AGAM</name>
<keyword evidence="2" id="KW-1185">Reference proteome</keyword>
<dbReference type="Proteomes" id="UP000053820">
    <property type="component" value="Unassembled WGS sequence"/>
</dbReference>
<protein>
    <submittedName>
        <fullName evidence="1">Uncharacterized protein</fullName>
    </submittedName>
</protein>
<reference evidence="1 2" key="1">
    <citation type="submission" date="2014-04" db="EMBL/GenBank/DDBJ databases">
        <title>Evolutionary Origins and Diversification of the Mycorrhizal Mutualists.</title>
        <authorList>
            <consortium name="DOE Joint Genome Institute"/>
            <consortium name="Mycorrhizal Genomics Consortium"/>
            <person name="Kohler A."/>
            <person name="Kuo A."/>
            <person name="Nagy L.G."/>
            <person name="Floudas D."/>
            <person name="Copeland A."/>
            <person name="Barry K.W."/>
            <person name="Cichocki N."/>
            <person name="Veneault-Fourrey C."/>
            <person name="LaButti K."/>
            <person name="Lindquist E.A."/>
            <person name="Lipzen A."/>
            <person name="Lundell T."/>
            <person name="Morin E."/>
            <person name="Murat C."/>
            <person name="Riley R."/>
            <person name="Ohm R."/>
            <person name="Sun H."/>
            <person name="Tunlid A."/>
            <person name="Henrissat B."/>
            <person name="Grigoriev I.V."/>
            <person name="Hibbett D.S."/>
            <person name="Martin F."/>
        </authorList>
    </citation>
    <scope>NUCLEOTIDE SEQUENCE [LARGE SCALE GENOMIC DNA]</scope>
    <source>
        <strain evidence="1 2">MD-312</strain>
    </source>
</reference>
<dbReference type="AlphaFoldDB" id="A0A0C9WA81"/>
<dbReference type="HOGENOM" id="CLU_2574167_0_0_1"/>
<sequence>MCCCVYVVRSFLSLSLFHLSFVTTIAVSKDVVFVTSFDFTLPLGVRAYFRPHSLRRLVHHVKGHIANAEALFPSLGTRSQN</sequence>
<gene>
    <name evidence="1" type="ORF">HYDPIDRAFT_111417</name>
</gene>
<organism evidence="1 2">
    <name type="scientific">Hydnomerulius pinastri MD-312</name>
    <dbReference type="NCBI Taxonomy" id="994086"/>
    <lineage>
        <taxon>Eukaryota</taxon>
        <taxon>Fungi</taxon>
        <taxon>Dikarya</taxon>
        <taxon>Basidiomycota</taxon>
        <taxon>Agaricomycotina</taxon>
        <taxon>Agaricomycetes</taxon>
        <taxon>Agaricomycetidae</taxon>
        <taxon>Boletales</taxon>
        <taxon>Boletales incertae sedis</taxon>
        <taxon>Leucogyrophana</taxon>
    </lineage>
</organism>
<proteinExistence type="predicted"/>
<accession>A0A0C9WA81</accession>
<evidence type="ECO:0000313" key="1">
    <source>
        <dbReference type="EMBL" id="KIJ64813.1"/>
    </source>
</evidence>